<protein>
    <submittedName>
        <fullName evidence="1">Uncharacterized protein</fullName>
    </submittedName>
</protein>
<dbReference type="VEuPathDB" id="FungiDB:CPAG_01517"/>
<reference evidence="2" key="2">
    <citation type="journal article" date="2009" name="Genome Res.">
        <title>Comparative genomic analyses of the human fungal pathogens Coccidioides and their relatives.</title>
        <authorList>
            <person name="Sharpton T.J."/>
            <person name="Stajich J.E."/>
            <person name="Rounsley S.D."/>
            <person name="Gardner M.J."/>
            <person name="Wortman J.R."/>
            <person name="Jordar V.S."/>
            <person name="Maiti R."/>
            <person name="Kodira C.D."/>
            <person name="Neafsey D.E."/>
            <person name="Zeng Q."/>
            <person name="Hung C.-Y."/>
            <person name="McMahan C."/>
            <person name="Muszewska A."/>
            <person name="Grynberg M."/>
            <person name="Mandel M.A."/>
            <person name="Kellner E.M."/>
            <person name="Barker B.M."/>
            <person name="Galgiani J.N."/>
            <person name="Orbach M.J."/>
            <person name="Kirkland T.N."/>
            <person name="Cole G.T."/>
            <person name="Henn M.R."/>
            <person name="Birren B.W."/>
            <person name="Taylor J.W."/>
        </authorList>
    </citation>
    <scope>NUCLEOTIDE SEQUENCE [LARGE SCALE GENOMIC DNA]</scope>
    <source>
        <strain evidence="2">RMSCC 3488</strain>
    </source>
</reference>
<reference evidence="1 2" key="1">
    <citation type="submission" date="2007-06" db="EMBL/GenBank/DDBJ databases">
        <title>The Genome Sequence of Coccidioides posadasii RMSCC_3488.</title>
        <authorList>
            <consortium name="Coccidioides Genome Resources Consortium"/>
            <consortium name="The Broad Institute Genome Sequencing Platform"/>
            <person name="Henn M.R."/>
            <person name="Sykes S."/>
            <person name="Young S."/>
            <person name="Jaffe D."/>
            <person name="Berlin A."/>
            <person name="Alvarez P."/>
            <person name="Butler J."/>
            <person name="Gnerre S."/>
            <person name="Grabherr M."/>
            <person name="Mauceli E."/>
            <person name="Brockman W."/>
            <person name="Kodira C."/>
            <person name="Alvarado L."/>
            <person name="Zeng Q."/>
            <person name="Crawford M."/>
            <person name="Antoine C."/>
            <person name="Devon K."/>
            <person name="Galgiani J."/>
            <person name="Orsborn K."/>
            <person name="Lewis M.L."/>
            <person name="Nusbaum C."/>
            <person name="Galagan J."/>
            <person name="Birren B."/>
        </authorList>
    </citation>
    <scope>NUCLEOTIDE SEQUENCE [LARGE SCALE GENOMIC DNA]</scope>
    <source>
        <strain evidence="1 2">RMSCC 3488</strain>
    </source>
</reference>
<dbReference type="AlphaFoldDB" id="A0A0J6F7B0"/>
<sequence>MGKVGRDPLLPPTAPIMMFNGLRLQGLPVGVPSLVANGQISSSRSCPRSTSGNKVYYLPDIKTLTMDLSVKTSNYRHLTAKTSVPQRYPLRLKLIPFIPSCGIAISMSDAAFLSHRSGSEKSKHWLRTEIRSIAVA</sequence>
<dbReference type="EMBL" id="DS268109">
    <property type="protein sequence ID" value="KMM65165.1"/>
    <property type="molecule type" value="Genomic_DNA"/>
</dbReference>
<reference evidence="2" key="3">
    <citation type="journal article" date="2010" name="Genome Res.">
        <title>Population genomic sequencing of Coccidioides fungi reveals recent hybridization and transposon control.</title>
        <authorList>
            <person name="Neafsey D.E."/>
            <person name="Barker B.M."/>
            <person name="Sharpton T.J."/>
            <person name="Stajich J.E."/>
            <person name="Park D.J."/>
            <person name="Whiston E."/>
            <person name="Hung C.-Y."/>
            <person name="McMahan C."/>
            <person name="White J."/>
            <person name="Sykes S."/>
            <person name="Heiman D."/>
            <person name="Young S."/>
            <person name="Zeng Q."/>
            <person name="Abouelleil A."/>
            <person name="Aftuck L."/>
            <person name="Bessette D."/>
            <person name="Brown A."/>
            <person name="FitzGerald M."/>
            <person name="Lui A."/>
            <person name="Macdonald J.P."/>
            <person name="Priest M."/>
            <person name="Orbach M.J."/>
            <person name="Galgiani J.N."/>
            <person name="Kirkland T.N."/>
            <person name="Cole G.T."/>
            <person name="Birren B.W."/>
            <person name="Henn M.R."/>
            <person name="Taylor J.W."/>
            <person name="Rounsley S.D."/>
        </authorList>
    </citation>
    <scope>NUCLEOTIDE SEQUENCE [LARGE SCALE GENOMIC DNA]</scope>
    <source>
        <strain evidence="2">RMSCC 3488</strain>
    </source>
</reference>
<gene>
    <name evidence="1" type="ORF">CPAG_01517</name>
</gene>
<dbReference type="Proteomes" id="UP000054567">
    <property type="component" value="Unassembled WGS sequence"/>
</dbReference>
<evidence type="ECO:0000313" key="1">
    <source>
        <dbReference type="EMBL" id="KMM65165.1"/>
    </source>
</evidence>
<evidence type="ECO:0000313" key="2">
    <source>
        <dbReference type="Proteomes" id="UP000054567"/>
    </source>
</evidence>
<accession>A0A0J6F7B0</accession>
<organism evidence="1 2">
    <name type="scientific">Coccidioides posadasii RMSCC 3488</name>
    <dbReference type="NCBI Taxonomy" id="454284"/>
    <lineage>
        <taxon>Eukaryota</taxon>
        <taxon>Fungi</taxon>
        <taxon>Dikarya</taxon>
        <taxon>Ascomycota</taxon>
        <taxon>Pezizomycotina</taxon>
        <taxon>Eurotiomycetes</taxon>
        <taxon>Eurotiomycetidae</taxon>
        <taxon>Onygenales</taxon>
        <taxon>Onygenaceae</taxon>
        <taxon>Coccidioides</taxon>
    </lineage>
</organism>
<name>A0A0J6F7B0_COCPO</name>
<proteinExistence type="predicted"/>